<dbReference type="AlphaFoldDB" id="A0A7K1KQY4"/>
<dbReference type="InterPro" id="IPR017850">
    <property type="entry name" value="Alkaline_phosphatase_core_sf"/>
</dbReference>
<evidence type="ECO:0000313" key="2">
    <source>
        <dbReference type="Proteomes" id="UP000461162"/>
    </source>
</evidence>
<keyword evidence="2" id="KW-1185">Reference proteome</keyword>
<comment type="caution">
    <text evidence="1">The sequence shown here is derived from an EMBL/GenBank/DDBJ whole genome shotgun (WGS) entry which is preliminary data.</text>
</comment>
<dbReference type="Gene3D" id="3.40.720.10">
    <property type="entry name" value="Alkaline Phosphatase, subunit A"/>
    <property type="match status" value="1"/>
</dbReference>
<dbReference type="SUPFAM" id="SSF53649">
    <property type="entry name" value="Alkaline phosphatase-like"/>
    <property type="match status" value="1"/>
</dbReference>
<dbReference type="EMBL" id="WODC01000008">
    <property type="protein sequence ID" value="MUM78380.1"/>
    <property type="molecule type" value="Genomic_DNA"/>
</dbReference>
<protein>
    <submittedName>
        <fullName evidence="1">Phosphodiesterase</fullName>
    </submittedName>
</protein>
<dbReference type="RefSeq" id="WP_367614123.1">
    <property type="nucleotide sequence ID" value="NZ_WODC01000008.1"/>
</dbReference>
<dbReference type="Pfam" id="PF01663">
    <property type="entry name" value="Phosphodiest"/>
    <property type="match status" value="1"/>
</dbReference>
<dbReference type="Proteomes" id="UP000461162">
    <property type="component" value="Unassembled WGS sequence"/>
</dbReference>
<evidence type="ECO:0000313" key="1">
    <source>
        <dbReference type="EMBL" id="MUM78380.1"/>
    </source>
</evidence>
<organism evidence="1 2">
    <name type="scientific">Pseudodesulfovibrio alkaliphilus</name>
    <dbReference type="NCBI Taxonomy" id="2661613"/>
    <lineage>
        <taxon>Bacteria</taxon>
        <taxon>Pseudomonadati</taxon>
        <taxon>Thermodesulfobacteriota</taxon>
        <taxon>Desulfovibrionia</taxon>
        <taxon>Desulfovibrionales</taxon>
        <taxon>Desulfovibrionaceae</taxon>
    </lineage>
</organism>
<proteinExistence type="predicted"/>
<reference evidence="1 2" key="1">
    <citation type="submission" date="2019-11" db="EMBL/GenBank/DDBJ databases">
        <title>Pseudodesulfovibrio alkaliphilus, sp. nov., an alkaliphilic sulfate-reducing bacteria from mud volcano of Taman peninsula, Russia.</title>
        <authorList>
            <person name="Frolova A."/>
            <person name="Merkel A.Y."/>
            <person name="Slobodkin A.I."/>
        </authorList>
    </citation>
    <scope>NUCLEOTIDE SEQUENCE [LARGE SCALE GENOMIC DNA]</scope>
    <source>
        <strain evidence="1 2">F-1</strain>
    </source>
</reference>
<name>A0A7K1KQY4_9BACT</name>
<dbReference type="InterPro" id="IPR002591">
    <property type="entry name" value="Phosphodiest/P_Trfase"/>
</dbReference>
<accession>A0A7K1KQY4</accession>
<sequence>MSILLSSASRRHRLVVLGLDGLPLDLARRLGASLPAIRRLTENATTIQAELPELSPVNWTSLFTAKGPEKHGVFGFSRLNPHTYQLSIADSGQVACPTIFDTLGAAGLVSRVINLPGTYPVRPLRGMMITGFVSHELHRAAHPPFLAARLAEADYRLEADTSRGAGDPDYLLAELRATLASRLTALDMLWPDLAWDLFVHVFTETDRLFHFLMDAVLDPGHRLHLDCMRLLAHWDDALSRFLARYDSLPEPKRLMVVADHGFTQLQVEVCVNTWLKQQGFLVGEGTPSSEWDAGVIGERSAAFALDPGRIYIHTRDYARGSVNEAEKPALTAAIRDGLRGLTFDGEPVMEHVYTSDELYPGSRCAQVPDLVCLARPGFDLKAKFDREEIFGLHGRTGAHTAHGAIFADTAGLRPGRMRDVGAAILDHFNLSAQEA</sequence>
<gene>
    <name evidence="1" type="ORF">GKC30_12115</name>
</gene>